<gene>
    <name evidence="2" type="ORF">VR7878_00744</name>
</gene>
<keyword evidence="3" id="KW-1185">Reference proteome</keyword>
<protein>
    <submittedName>
        <fullName evidence="2">Uncharacterized protein</fullName>
    </submittedName>
</protein>
<dbReference type="EMBL" id="FULE01000013">
    <property type="protein sequence ID" value="SJN54374.1"/>
    <property type="molecule type" value="Genomic_DNA"/>
</dbReference>
<evidence type="ECO:0000313" key="2">
    <source>
        <dbReference type="EMBL" id="SJN54374.1"/>
    </source>
</evidence>
<evidence type="ECO:0000313" key="3">
    <source>
        <dbReference type="Proteomes" id="UP000188276"/>
    </source>
</evidence>
<dbReference type="STRING" id="1123498.VR7878_00744"/>
<dbReference type="AlphaFoldDB" id="A0A1R4LDK9"/>
<feature type="region of interest" description="Disordered" evidence="1">
    <location>
        <begin position="18"/>
        <end position="37"/>
    </location>
</feature>
<dbReference type="Proteomes" id="UP000188276">
    <property type="component" value="Unassembled WGS sequence"/>
</dbReference>
<organism evidence="2 3">
    <name type="scientific">Vibrio ruber (strain DSM 16370 / JCM 11486 / BCRC 17186 / CECT 7878 / LMG 23124 / VR1)</name>
    <dbReference type="NCBI Taxonomy" id="1123498"/>
    <lineage>
        <taxon>Bacteria</taxon>
        <taxon>Pseudomonadati</taxon>
        <taxon>Pseudomonadota</taxon>
        <taxon>Gammaproteobacteria</taxon>
        <taxon>Vibrionales</taxon>
        <taxon>Vibrionaceae</taxon>
        <taxon>Vibrio</taxon>
    </lineage>
</organism>
<accession>A0A1R4LDK9</accession>
<sequence>MTMDGDTLLFVLPIYDRSYGSSSHMSPELKHASRFNA</sequence>
<name>A0A1R4LDK9_VIBR1</name>
<proteinExistence type="predicted"/>
<evidence type="ECO:0000256" key="1">
    <source>
        <dbReference type="SAM" id="MobiDB-lite"/>
    </source>
</evidence>
<reference evidence="3" key="1">
    <citation type="submission" date="2017-02" db="EMBL/GenBank/DDBJ databases">
        <authorList>
            <person name="Rodrigo-Torres L."/>
            <person name="Arahal R.D."/>
            <person name="Lucena T."/>
        </authorList>
    </citation>
    <scope>NUCLEOTIDE SEQUENCE [LARGE SCALE GENOMIC DNA]</scope>
    <source>
        <strain evidence="3">CECT 7878</strain>
    </source>
</reference>